<evidence type="ECO:0000313" key="2">
    <source>
        <dbReference type="EMBL" id="MFD5103551.1"/>
    </source>
</evidence>
<evidence type="ECO:0000256" key="1">
    <source>
        <dbReference type="SAM" id="MobiDB-lite"/>
    </source>
</evidence>
<feature type="non-terminal residue" evidence="2">
    <location>
        <position position="1"/>
    </location>
</feature>
<evidence type="ECO:0000313" key="3">
    <source>
        <dbReference type="Proteomes" id="UP001598448"/>
    </source>
</evidence>
<feature type="region of interest" description="Disordered" evidence="1">
    <location>
        <begin position="1"/>
        <end position="86"/>
    </location>
</feature>
<accession>A0ABW6FV35</accession>
<organism evidence="2 3">
    <name type="scientific">Streptomyces albidochromogenes</name>
    <dbReference type="NCBI Taxonomy" id="329524"/>
    <lineage>
        <taxon>Bacteria</taxon>
        <taxon>Bacillati</taxon>
        <taxon>Actinomycetota</taxon>
        <taxon>Actinomycetes</taxon>
        <taxon>Kitasatosporales</taxon>
        <taxon>Streptomycetaceae</taxon>
        <taxon>Streptomyces</taxon>
    </lineage>
</organism>
<proteinExistence type="predicted"/>
<reference evidence="2 3" key="1">
    <citation type="submission" date="2024-09" db="EMBL/GenBank/DDBJ databases">
        <title>The Natural Products Discovery Center: Release of the First 8490 Sequenced Strains for Exploring Actinobacteria Biosynthetic Diversity.</title>
        <authorList>
            <person name="Kalkreuter E."/>
            <person name="Kautsar S.A."/>
            <person name="Yang D."/>
            <person name="Bader C.D."/>
            <person name="Teijaro C.N."/>
            <person name="Fluegel L."/>
            <person name="Davis C.M."/>
            <person name="Simpson J.R."/>
            <person name="Lauterbach L."/>
            <person name="Steele A.D."/>
            <person name="Gui C."/>
            <person name="Meng S."/>
            <person name="Li G."/>
            <person name="Viehrig K."/>
            <person name="Ye F."/>
            <person name="Su P."/>
            <person name="Kiefer A.F."/>
            <person name="Nichols A."/>
            <person name="Cepeda A.J."/>
            <person name="Yan W."/>
            <person name="Fan B."/>
            <person name="Jiang Y."/>
            <person name="Adhikari A."/>
            <person name="Zheng C.-J."/>
            <person name="Schuster L."/>
            <person name="Cowan T.M."/>
            <person name="Smanski M.J."/>
            <person name="Chevrette M.G."/>
            <person name="De Carvalho L.P.S."/>
            <person name="Shen B."/>
        </authorList>
    </citation>
    <scope>NUCLEOTIDE SEQUENCE [LARGE SCALE GENOMIC DNA]</scope>
    <source>
        <strain evidence="2 3">NPDC058348</strain>
    </source>
</reference>
<dbReference type="Proteomes" id="UP001598448">
    <property type="component" value="Unassembled WGS sequence"/>
</dbReference>
<gene>
    <name evidence="2" type="ORF">ACFWJN_31975</name>
</gene>
<keyword evidence="3" id="KW-1185">Reference proteome</keyword>
<feature type="compositionally biased region" description="Basic and acidic residues" evidence="1">
    <location>
        <begin position="61"/>
        <end position="86"/>
    </location>
</feature>
<comment type="caution">
    <text evidence="2">The sequence shown here is derived from an EMBL/GenBank/DDBJ whole genome shotgun (WGS) entry which is preliminary data.</text>
</comment>
<protein>
    <submittedName>
        <fullName evidence="2">Uncharacterized protein</fullName>
    </submittedName>
</protein>
<name>A0ABW6FV35_9ACTN</name>
<sequence>PAPSGLPAPRTSDSPAPATPVGKARWASGEPGARPAVRTPAADGTPAAQAARTGTRPGSAPRDDAGKPHEKAKGKSKDRPGKGKHR</sequence>
<feature type="compositionally biased region" description="Low complexity" evidence="1">
    <location>
        <begin position="39"/>
        <end position="51"/>
    </location>
</feature>
<dbReference type="EMBL" id="JBHXIJ010000421">
    <property type="protein sequence ID" value="MFD5103551.1"/>
    <property type="molecule type" value="Genomic_DNA"/>
</dbReference>